<proteinExistence type="predicted"/>
<evidence type="ECO:0000256" key="1">
    <source>
        <dbReference type="SAM" id="MobiDB-lite"/>
    </source>
</evidence>
<reference evidence="3" key="1">
    <citation type="submission" date="2020-01" db="EMBL/GenBank/DDBJ databases">
        <title>Genome Sequencing of Three Apophysomyces-Like Fungal Strains Confirms a Novel Fungal Genus in the Mucoromycota with divergent Burkholderia-like Endosymbiotic Bacteria.</title>
        <authorList>
            <person name="Stajich J.E."/>
            <person name="Macias A.M."/>
            <person name="Carter-House D."/>
            <person name="Lovett B."/>
            <person name="Kasson L.R."/>
            <person name="Berry K."/>
            <person name="Grigoriev I."/>
            <person name="Chang Y."/>
            <person name="Spatafora J."/>
            <person name="Kasson M.T."/>
        </authorList>
    </citation>
    <scope>NUCLEOTIDE SEQUENCE</scope>
    <source>
        <strain evidence="3">NRRL A-21654</strain>
    </source>
</reference>
<accession>A0A8H7BXM0</accession>
<evidence type="ECO:0000313" key="3">
    <source>
        <dbReference type="EMBL" id="KAF7731898.1"/>
    </source>
</evidence>
<name>A0A8H7BXM0_9FUNG</name>
<dbReference type="EMBL" id="JABAYA010000006">
    <property type="protein sequence ID" value="KAF7731898.1"/>
    <property type="molecule type" value="Genomic_DNA"/>
</dbReference>
<feature type="domain" description="Transcription regulator Rua1 C-terminal" evidence="2">
    <location>
        <begin position="20"/>
        <end position="119"/>
    </location>
</feature>
<evidence type="ECO:0000313" key="4">
    <source>
        <dbReference type="Proteomes" id="UP000605846"/>
    </source>
</evidence>
<protein>
    <recommendedName>
        <fullName evidence="2">Transcription regulator Rua1 C-terminal domain-containing protein</fullName>
    </recommendedName>
</protein>
<dbReference type="InterPro" id="IPR028012">
    <property type="entry name" value="Rua1_C"/>
</dbReference>
<dbReference type="AlphaFoldDB" id="A0A8H7BXM0"/>
<keyword evidence="4" id="KW-1185">Reference proteome</keyword>
<dbReference type="Pfam" id="PF14616">
    <property type="entry name" value="Rua1_C"/>
    <property type="match status" value="1"/>
</dbReference>
<organism evidence="3 4">
    <name type="scientific">Apophysomyces ossiformis</name>
    <dbReference type="NCBI Taxonomy" id="679940"/>
    <lineage>
        <taxon>Eukaryota</taxon>
        <taxon>Fungi</taxon>
        <taxon>Fungi incertae sedis</taxon>
        <taxon>Mucoromycota</taxon>
        <taxon>Mucoromycotina</taxon>
        <taxon>Mucoromycetes</taxon>
        <taxon>Mucorales</taxon>
        <taxon>Mucorineae</taxon>
        <taxon>Mucoraceae</taxon>
        <taxon>Apophysomyces</taxon>
    </lineage>
</organism>
<gene>
    <name evidence="3" type="ORF">EC973_007729</name>
</gene>
<sequence>MEATQNNPSAIPRRQRPRHEDDDYTPKWVRYTGYLKEGYCDSCKPGKWLQLKNSAYWYHKQFYHGISSVSGKKFMDPLEERRVDTQGAIEGLCHQCQRYVPISSGKRRNNLLWYRHAHKDLI</sequence>
<dbReference type="PANTHER" id="PTHR28125:SF3">
    <property type="entry name" value="TRANSCRIPTION REGULATOR RUA1 C-TERMINAL DOMAIN-CONTAINING PROTEIN"/>
    <property type="match status" value="1"/>
</dbReference>
<evidence type="ECO:0000259" key="2">
    <source>
        <dbReference type="Pfam" id="PF14616"/>
    </source>
</evidence>
<dbReference type="PANTHER" id="PTHR28125">
    <property type="entry name" value="MEIOTIC EXPRESSION UP-REGULATED PROTEIN 26"/>
    <property type="match status" value="1"/>
</dbReference>
<dbReference type="Proteomes" id="UP000605846">
    <property type="component" value="Unassembled WGS sequence"/>
</dbReference>
<dbReference type="OrthoDB" id="5595379at2759"/>
<feature type="region of interest" description="Disordered" evidence="1">
    <location>
        <begin position="1"/>
        <end position="25"/>
    </location>
</feature>
<comment type="caution">
    <text evidence="3">The sequence shown here is derived from an EMBL/GenBank/DDBJ whole genome shotgun (WGS) entry which is preliminary data.</text>
</comment>